<dbReference type="Pfam" id="PF11807">
    <property type="entry name" value="UstYa"/>
    <property type="match status" value="1"/>
</dbReference>
<reference evidence="3" key="1">
    <citation type="journal article" date="2020" name="Stud. Mycol.">
        <title>101 Dothideomycetes genomes: a test case for predicting lifestyles and emergence of pathogens.</title>
        <authorList>
            <person name="Haridas S."/>
            <person name="Albert R."/>
            <person name="Binder M."/>
            <person name="Bloem J."/>
            <person name="Labutti K."/>
            <person name="Salamov A."/>
            <person name="Andreopoulos B."/>
            <person name="Baker S."/>
            <person name="Barry K."/>
            <person name="Bills G."/>
            <person name="Bluhm B."/>
            <person name="Cannon C."/>
            <person name="Castanera R."/>
            <person name="Culley D."/>
            <person name="Daum C."/>
            <person name="Ezra D."/>
            <person name="Gonzalez J."/>
            <person name="Henrissat B."/>
            <person name="Kuo A."/>
            <person name="Liang C."/>
            <person name="Lipzen A."/>
            <person name="Lutzoni F."/>
            <person name="Magnuson J."/>
            <person name="Mondo S."/>
            <person name="Nolan M."/>
            <person name="Ohm R."/>
            <person name="Pangilinan J."/>
            <person name="Park H.-J."/>
            <person name="Ramirez L."/>
            <person name="Alfaro M."/>
            <person name="Sun H."/>
            <person name="Tritt A."/>
            <person name="Yoshinaga Y."/>
            <person name="Zwiers L.-H."/>
            <person name="Turgeon B."/>
            <person name="Goodwin S."/>
            <person name="Spatafora J."/>
            <person name="Crous P."/>
            <person name="Grigoriev I."/>
        </authorList>
    </citation>
    <scope>NUCLEOTIDE SEQUENCE</scope>
    <source>
        <strain evidence="3">CBS 110217</strain>
    </source>
</reference>
<evidence type="ECO:0000313" key="3">
    <source>
        <dbReference type="EMBL" id="KAF2035186.1"/>
    </source>
</evidence>
<sequence>MEGPPRYQPLSRDEEEAIQAQLAEKDETAWNAKDTEIIPTNTRSFVIYLSIILLSLSANILLVMDNAKLRIARNSVKTAFSGLTFDTPTAYHGASEFWNLNATAAEMNAAWDAIDTNPVAVALDDKYAAKRGLPPTTRFPWDTERSVYYLKGIHDLHCLKLIRKAIVSKHDNDIQTFNLHHMFHCLDGLRQDIMCMADDTPMPSPKDHTVGDGQVRRCRNWDQMIDWALEPERHACYGWDDYREATNTLELFAYCPPTSPYYAFQQAYFEYHGHKDTYEVKEGSDPVVVF</sequence>
<keyword evidence="2" id="KW-0472">Membrane</keyword>
<dbReference type="PANTHER" id="PTHR33365:SF6">
    <property type="entry name" value="OXIDASE USTYA"/>
    <property type="match status" value="1"/>
</dbReference>
<evidence type="ECO:0000313" key="4">
    <source>
        <dbReference type="Proteomes" id="UP000799777"/>
    </source>
</evidence>
<dbReference type="InterPro" id="IPR021765">
    <property type="entry name" value="UstYa-like"/>
</dbReference>
<comment type="similarity">
    <text evidence="1">Belongs to the ustYa family.</text>
</comment>
<protein>
    <submittedName>
        <fullName evidence="3">Uncharacterized protein</fullName>
    </submittedName>
</protein>
<evidence type="ECO:0000256" key="1">
    <source>
        <dbReference type="ARBA" id="ARBA00035112"/>
    </source>
</evidence>
<gene>
    <name evidence="3" type="ORF">EK21DRAFT_54826</name>
</gene>
<comment type="caution">
    <text evidence="3">The sequence shown here is derived from an EMBL/GenBank/DDBJ whole genome shotgun (WGS) entry which is preliminary data.</text>
</comment>
<keyword evidence="2" id="KW-0812">Transmembrane</keyword>
<dbReference type="Proteomes" id="UP000799777">
    <property type="component" value="Unassembled WGS sequence"/>
</dbReference>
<feature type="transmembrane region" description="Helical" evidence="2">
    <location>
        <begin position="45"/>
        <end position="64"/>
    </location>
</feature>
<dbReference type="AlphaFoldDB" id="A0A9P4HHC7"/>
<keyword evidence="4" id="KW-1185">Reference proteome</keyword>
<dbReference type="PANTHER" id="PTHR33365">
    <property type="entry name" value="YALI0B05434P"/>
    <property type="match status" value="1"/>
</dbReference>
<organism evidence="3 4">
    <name type="scientific">Setomelanomma holmii</name>
    <dbReference type="NCBI Taxonomy" id="210430"/>
    <lineage>
        <taxon>Eukaryota</taxon>
        <taxon>Fungi</taxon>
        <taxon>Dikarya</taxon>
        <taxon>Ascomycota</taxon>
        <taxon>Pezizomycotina</taxon>
        <taxon>Dothideomycetes</taxon>
        <taxon>Pleosporomycetidae</taxon>
        <taxon>Pleosporales</taxon>
        <taxon>Pleosporineae</taxon>
        <taxon>Phaeosphaeriaceae</taxon>
        <taxon>Setomelanomma</taxon>
    </lineage>
</organism>
<dbReference type="GO" id="GO:0043386">
    <property type="term" value="P:mycotoxin biosynthetic process"/>
    <property type="evidence" value="ECO:0007669"/>
    <property type="project" value="InterPro"/>
</dbReference>
<accession>A0A9P4HHC7</accession>
<dbReference type="EMBL" id="ML978158">
    <property type="protein sequence ID" value="KAF2035186.1"/>
    <property type="molecule type" value="Genomic_DNA"/>
</dbReference>
<keyword evidence="2" id="KW-1133">Transmembrane helix</keyword>
<dbReference type="OrthoDB" id="3687641at2759"/>
<evidence type="ECO:0000256" key="2">
    <source>
        <dbReference type="SAM" id="Phobius"/>
    </source>
</evidence>
<proteinExistence type="inferred from homology"/>
<name>A0A9P4HHC7_9PLEO</name>